<sequence>MGGALSGMQKIERKVFDMRLTAKRLGRLALKHHRLAEQEKERTRKALASGNLEAARTHAESSIRNSKQSNAYLKLQARMDAVASRIESSENLRMATGNITSVSSHLSRAVERMDLEEIALRLAEFERVMEDLDVRSSYVDETMRSIADVGAPREEVDRLIQRVADEHGLELADALASPGLTALDTARVRRADEERRKQRQLDEEERTRLEARFAKLSAPAP</sequence>
<dbReference type="Proteomes" id="UP000530660">
    <property type="component" value="Unassembled WGS sequence"/>
</dbReference>
<gene>
    <name evidence="1" type="primary">CHMP1A_1</name>
    <name evidence="1" type="ORF">F1559_001231</name>
</gene>
<name>A0A7J7IC53_9RHOD</name>
<dbReference type="PANTHER" id="PTHR10476">
    <property type="entry name" value="CHARGED MULTIVESICULAR BODY PROTEIN"/>
    <property type="match status" value="1"/>
</dbReference>
<dbReference type="GO" id="GO:0007034">
    <property type="term" value="P:vacuolar transport"/>
    <property type="evidence" value="ECO:0007669"/>
    <property type="project" value="InterPro"/>
</dbReference>
<keyword evidence="2" id="KW-1185">Reference proteome</keyword>
<organism evidence="1 2">
    <name type="scientific">Cyanidiococcus yangmingshanensis</name>
    <dbReference type="NCBI Taxonomy" id="2690220"/>
    <lineage>
        <taxon>Eukaryota</taxon>
        <taxon>Rhodophyta</taxon>
        <taxon>Bangiophyceae</taxon>
        <taxon>Cyanidiales</taxon>
        <taxon>Cyanidiaceae</taxon>
        <taxon>Cyanidiococcus</taxon>
    </lineage>
</organism>
<dbReference type="Pfam" id="PF03357">
    <property type="entry name" value="Snf7"/>
    <property type="match status" value="1"/>
</dbReference>
<dbReference type="OrthoDB" id="10266568at2759"/>
<dbReference type="EMBL" id="VWRR01000018">
    <property type="protein sequence ID" value="KAF6000683.1"/>
    <property type="molecule type" value="Genomic_DNA"/>
</dbReference>
<evidence type="ECO:0000313" key="1">
    <source>
        <dbReference type="EMBL" id="KAF6000683.1"/>
    </source>
</evidence>
<proteinExistence type="predicted"/>
<reference evidence="1 2" key="1">
    <citation type="journal article" date="2020" name="J. Phycol.">
        <title>Comparative genome analysis reveals Cyanidiococcus gen. nov., a new extremophilic red algal genus sister to Cyanidioschyzon (Cyanidioschyzonaceae, Rhodophyta).</title>
        <authorList>
            <person name="Liu S.-L."/>
            <person name="Chiang Y.-R."/>
            <person name="Yoon H.S."/>
            <person name="Fu H.-Y."/>
        </authorList>
    </citation>
    <scope>NUCLEOTIDE SEQUENCE [LARGE SCALE GENOMIC DNA]</scope>
    <source>
        <strain evidence="1 2">THAL066</strain>
    </source>
</reference>
<dbReference type="InterPro" id="IPR005024">
    <property type="entry name" value="Snf7_fam"/>
</dbReference>
<protein>
    <submittedName>
        <fullName evidence="1">Charged multivesicular body protein</fullName>
    </submittedName>
</protein>
<dbReference type="Gene3D" id="6.10.140.1230">
    <property type="match status" value="1"/>
</dbReference>
<comment type="caution">
    <text evidence="1">The sequence shown here is derived from an EMBL/GenBank/DDBJ whole genome shotgun (WGS) entry which is preliminary data.</text>
</comment>
<accession>A0A7J7IC53</accession>
<dbReference type="AlphaFoldDB" id="A0A7J7IC53"/>
<evidence type="ECO:0000313" key="2">
    <source>
        <dbReference type="Proteomes" id="UP000530660"/>
    </source>
</evidence>